<protein>
    <submittedName>
        <fullName evidence="1">Uncharacterized protein</fullName>
    </submittedName>
</protein>
<dbReference type="EMBL" id="AVOT02058910">
    <property type="protein sequence ID" value="MBW0552669.1"/>
    <property type="molecule type" value="Genomic_DNA"/>
</dbReference>
<accession>A0A9Q3IZC8</accession>
<organism evidence="1 2">
    <name type="scientific">Austropuccinia psidii MF-1</name>
    <dbReference type="NCBI Taxonomy" id="1389203"/>
    <lineage>
        <taxon>Eukaryota</taxon>
        <taxon>Fungi</taxon>
        <taxon>Dikarya</taxon>
        <taxon>Basidiomycota</taxon>
        <taxon>Pucciniomycotina</taxon>
        <taxon>Pucciniomycetes</taxon>
        <taxon>Pucciniales</taxon>
        <taxon>Sphaerophragmiaceae</taxon>
        <taxon>Austropuccinia</taxon>
    </lineage>
</organism>
<dbReference type="AlphaFoldDB" id="A0A9Q3IZC8"/>
<keyword evidence="2" id="KW-1185">Reference proteome</keyword>
<dbReference type="Proteomes" id="UP000765509">
    <property type="component" value="Unassembled WGS sequence"/>
</dbReference>
<sequence>MQKTKPARGKGDTAGSSYITNIVTNNREAKVHLDSDAFFTGFGNNYLDKIYTAWQDNLMPIEGIRFSSSSKNIHPFGIFEAAMIFPHPAENIRLKVEFVVINNCTSQHFILGNDYFNIYGIYINNHKDRYLTIGENKRQKFAFPPKKGNNCH</sequence>
<gene>
    <name evidence="1" type="ORF">O181_092384</name>
</gene>
<evidence type="ECO:0000313" key="2">
    <source>
        <dbReference type="Proteomes" id="UP000765509"/>
    </source>
</evidence>
<comment type="caution">
    <text evidence="1">The sequence shown here is derived from an EMBL/GenBank/DDBJ whole genome shotgun (WGS) entry which is preliminary data.</text>
</comment>
<reference evidence="1" key="1">
    <citation type="submission" date="2021-03" db="EMBL/GenBank/DDBJ databases">
        <title>Draft genome sequence of rust myrtle Austropuccinia psidii MF-1, a brazilian biotype.</title>
        <authorList>
            <person name="Quecine M.C."/>
            <person name="Pachon D.M.R."/>
            <person name="Bonatelli M.L."/>
            <person name="Correr F.H."/>
            <person name="Franceschini L.M."/>
            <person name="Leite T.F."/>
            <person name="Margarido G.R.A."/>
            <person name="Almeida C.A."/>
            <person name="Ferrarezi J.A."/>
            <person name="Labate C.A."/>
        </authorList>
    </citation>
    <scope>NUCLEOTIDE SEQUENCE</scope>
    <source>
        <strain evidence="1">MF-1</strain>
    </source>
</reference>
<name>A0A9Q3IZC8_9BASI</name>
<evidence type="ECO:0000313" key="1">
    <source>
        <dbReference type="EMBL" id="MBW0552669.1"/>
    </source>
</evidence>
<proteinExistence type="predicted"/>